<gene>
    <name evidence="3" type="ORF">ACFFI0_16410</name>
</gene>
<evidence type="ECO:0000256" key="1">
    <source>
        <dbReference type="ARBA" id="ARBA00008791"/>
    </source>
</evidence>
<comment type="caution">
    <text evidence="3">The sequence shown here is derived from an EMBL/GenBank/DDBJ whole genome shotgun (WGS) entry which is preliminary data.</text>
</comment>
<reference evidence="3 4" key="1">
    <citation type="submission" date="2024-09" db="EMBL/GenBank/DDBJ databases">
        <authorList>
            <person name="Sun Q."/>
            <person name="Mori K."/>
        </authorList>
    </citation>
    <scope>NUCLEOTIDE SEQUENCE [LARGE SCALE GENOMIC DNA]</scope>
    <source>
        <strain evidence="3 4">CCM 7765</strain>
    </source>
</reference>
<organism evidence="3 4">
    <name type="scientific">Olivibacter oleidegradans</name>
    <dbReference type="NCBI Taxonomy" id="760123"/>
    <lineage>
        <taxon>Bacteria</taxon>
        <taxon>Pseudomonadati</taxon>
        <taxon>Bacteroidota</taxon>
        <taxon>Sphingobacteriia</taxon>
        <taxon>Sphingobacteriales</taxon>
        <taxon>Sphingobacteriaceae</taxon>
        <taxon>Olivibacter</taxon>
    </lineage>
</organism>
<dbReference type="Proteomes" id="UP001589774">
    <property type="component" value="Unassembled WGS sequence"/>
</dbReference>
<dbReference type="CDD" id="cd00293">
    <property type="entry name" value="USP-like"/>
    <property type="match status" value="1"/>
</dbReference>
<protein>
    <submittedName>
        <fullName evidence="3">Universal stress protein</fullName>
    </submittedName>
</protein>
<evidence type="ECO:0000313" key="3">
    <source>
        <dbReference type="EMBL" id="MFC0319908.1"/>
    </source>
</evidence>
<proteinExistence type="inferred from homology"/>
<dbReference type="Gene3D" id="3.40.50.12370">
    <property type="match status" value="1"/>
</dbReference>
<feature type="domain" description="UspA" evidence="2">
    <location>
        <begin position="2"/>
        <end position="141"/>
    </location>
</feature>
<evidence type="ECO:0000313" key="4">
    <source>
        <dbReference type="Proteomes" id="UP001589774"/>
    </source>
</evidence>
<dbReference type="InterPro" id="IPR006016">
    <property type="entry name" value="UspA"/>
</dbReference>
<dbReference type="SUPFAM" id="SSF52402">
    <property type="entry name" value="Adenine nucleotide alpha hydrolases-like"/>
    <property type="match status" value="1"/>
</dbReference>
<dbReference type="EMBL" id="JBHLWO010000002">
    <property type="protein sequence ID" value="MFC0319908.1"/>
    <property type="molecule type" value="Genomic_DNA"/>
</dbReference>
<name>A0ABV6HLY0_9SPHI</name>
<sequence>MKILVTTDLSSNSKGGIRFALQLAEHYQYELTFFYTYHNERPTWNDLSYKGFQNTELQNERIKLIRFIRKVAGSIDLQQLQLYYHVQESLFVAQHILQYAQLHQFTFICIGRSAAGWHRKLFGSVANILIKQSHVPIIIVPPDYRRRKLRNVLYASDLTNFESELNMVLVCMETLKLKVDILHFSLPSDQLNNKVASATEIISKLPPNTVQFFQEKYNFEEPLVKHLAVQLAKFNPSILVMFTDQQRTFFEKLFLGSDTVSFSSLAKWPMLVFPKPLT</sequence>
<dbReference type="Pfam" id="PF00582">
    <property type="entry name" value="Usp"/>
    <property type="match status" value="1"/>
</dbReference>
<keyword evidence="4" id="KW-1185">Reference proteome</keyword>
<evidence type="ECO:0000259" key="2">
    <source>
        <dbReference type="Pfam" id="PF00582"/>
    </source>
</evidence>
<comment type="similarity">
    <text evidence="1">Belongs to the universal stress protein A family.</text>
</comment>
<dbReference type="PANTHER" id="PTHR46268:SF6">
    <property type="entry name" value="UNIVERSAL STRESS PROTEIN UP12"/>
    <property type="match status" value="1"/>
</dbReference>
<accession>A0ABV6HLY0</accession>
<dbReference type="PANTHER" id="PTHR46268">
    <property type="entry name" value="STRESS RESPONSE PROTEIN NHAX"/>
    <property type="match status" value="1"/>
</dbReference>
<dbReference type="RefSeq" id="WP_130855471.1">
    <property type="nucleotide sequence ID" value="NZ_JBHLWO010000002.1"/>
</dbReference>